<organism evidence="2 3">
    <name type="scientific">Batillaria attramentaria</name>
    <dbReference type="NCBI Taxonomy" id="370345"/>
    <lineage>
        <taxon>Eukaryota</taxon>
        <taxon>Metazoa</taxon>
        <taxon>Spiralia</taxon>
        <taxon>Lophotrochozoa</taxon>
        <taxon>Mollusca</taxon>
        <taxon>Gastropoda</taxon>
        <taxon>Caenogastropoda</taxon>
        <taxon>Sorbeoconcha</taxon>
        <taxon>Cerithioidea</taxon>
        <taxon>Batillariidae</taxon>
        <taxon>Batillaria</taxon>
    </lineage>
</organism>
<name>A0ABD0JRF3_9CAEN</name>
<keyword evidence="1" id="KW-1133">Transmembrane helix</keyword>
<evidence type="ECO:0000313" key="3">
    <source>
        <dbReference type="Proteomes" id="UP001519460"/>
    </source>
</evidence>
<gene>
    <name evidence="2" type="ORF">BaRGS_00031472</name>
</gene>
<protein>
    <submittedName>
        <fullName evidence="2">Uncharacterized protein</fullName>
    </submittedName>
</protein>
<sequence length="636" mass="69377">MSRRVECQCGWSVKVDGVSRWMECQGGCNVKVSGVSRWIECQGEWTKDPEIVPVRSRKTGFPQFSTAQGRIQTYENGDHRLVVDHKIAVPSTCGCDFYLPPINRLNASHVLGLLEVVLCQDFRPAVVSVNLTFATVSGDVVHTLMFDSNQSARVSIEELVTRRISLASYGVKLTSTHDVSVYGHVTMETDVVTLLPLTAMTTSYLVPDLRTSDFEELHVILFSIVKRTSAVFLNVDSDVTILLQSNEPIGVMVLVTLPSSSPPPPPPHDVVTVASCGPDCSEPVYTDLPMAQDDVVGVEMVLPLSSMGRVFYLPVVHPMRTVHIVVSGQHNSMLHVNCEMSDVPGCTHHTLSANTSLLIEQPMKGLHENGHIWLSATSPVQVYIVTDVCVPGQDAECHVSAFFLPPLEEFFHCRADTSVGLCQVQCPSFWNSPHCLHASWLQAGSVWTSSSVTSDSRVWEVFETVSETSVNLTDICVTNNASYMQFRLDLTSPTFRPAGSRAVPLYTSCVTGAGGGGGAQGDGVDNDCDGMVDEELNNVIDDDGDGAVDEDTSSPCLTDVMARISKRGGLPGMADSRGMGFFDYEEQDSEMPLLAVITSLSVAIFAVIGVISIFLMMEIMSRRRQIRNTKIRPFVS</sequence>
<keyword evidence="3" id="KW-1185">Reference proteome</keyword>
<keyword evidence="1" id="KW-0812">Transmembrane</keyword>
<comment type="caution">
    <text evidence="2">The sequence shown here is derived from an EMBL/GenBank/DDBJ whole genome shotgun (WGS) entry which is preliminary data.</text>
</comment>
<evidence type="ECO:0000256" key="1">
    <source>
        <dbReference type="SAM" id="Phobius"/>
    </source>
</evidence>
<dbReference type="EMBL" id="JACVVK020000354">
    <property type="protein sequence ID" value="KAK7477284.1"/>
    <property type="molecule type" value="Genomic_DNA"/>
</dbReference>
<dbReference type="AlphaFoldDB" id="A0ABD0JRF3"/>
<keyword evidence="1" id="KW-0472">Membrane</keyword>
<dbReference type="Proteomes" id="UP001519460">
    <property type="component" value="Unassembled WGS sequence"/>
</dbReference>
<evidence type="ECO:0000313" key="2">
    <source>
        <dbReference type="EMBL" id="KAK7477284.1"/>
    </source>
</evidence>
<proteinExistence type="predicted"/>
<accession>A0ABD0JRF3</accession>
<reference evidence="2 3" key="1">
    <citation type="journal article" date="2023" name="Sci. Data">
        <title>Genome assembly of the Korean intertidal mud-creeper Batillaria attramentaria.</title>
        <authorList>
            <person name="Patra A.K."/>
            <person name="Ho P.T."/>
            <person name="Jun S."/>
            <person name="Lee S.J."/>
            <person name="Kim Y."/>
            <person name="Won Y.J."/>
        </authorList>
    </citation>
    <scope>NUCLEOTIDE SEQUENCE [LARGE SCALE GENOMIC DNA]</scope>
    <source>
        <strain evidence="2">Wonlab-2016</strain>
    </source>
</reference>
<feature type="transmembrane region" description="Helical" evidence="1">
    <location>
        <begin position="593"/>
        <end position="617"/>
    </location>
</feature>